<dbReference type="EMBL" id="OX459959">
    <property type="protein sequence ID" value="CAI9164441.1"/>
    <property type="molecule type" value="Genomic_DNA"/>
</dbReference>
<feature type="compositionally biased region" description="Polar residues" evidence="1">
    <location>
        <begin position="76"/>
        <end position="90"/>
    </location>
</feature>
<evidence type="ECO:0000313" key="3">
    <source>
        <dbReference type="Proteomes" id="UP001176941"/>
    </source>
</evidence>
<feature type="compositionally biased region" description="Pro residues" evidence="1">
    <location>
        <begin position="264"/>
        <end position="273"/>
    </location>
</feature>
<feature type="compositionally biased region" description="Gly residues" evidence="1">
    <location>
        <begin position="61"/>
        <end position="73"/>
    </location>
</feature>
<evidence type="ECO:0000313" key="2">
    <source>
        <dbReference type="EMBL" id="CAI9164441.1"/>
    </source>
</evidence>
<feature type="region of interest" description="Disordered" evidence="1">
    <location>
        <begin position="293"/>
        <end position="314"/>
    </location>
</feature>
<sequence>MAWTVGWGGSPWLGCGRPGRAAGQGRTFSVLGVDTGQSHLPGGSSGSSLPPQVGGLREAPGGQGHKLGGGRTGKGAQSQGRGERLSTSGDPSKVSAHVPGKGACVFPGRRFLEDVFGEAGRPGLGLERKPGSGGGEKSNAGSGREPRLLRGHPKVEVGGVTRPHSRLRCAESAVTCSTPQVCSDSQLLASELQQTLLSTSLACPMVFEQRGTQERFRYQRTFPVGAQAVPAGGQELEAGADTHVDRGMGLRRPSSGAPYRPDRSPGPPGPAKPLPALRPTHRLCSPRALASRCPSRIGGEQRNHPVLAPQSPPSRVWGCEESLATGTHVFTVTRSLGECRLERTGAVEAADWHRLARQQSSAPRPPNRAWVPLCSDRPRPGRRPQTLPRPAGSSCEEEALALGALRPTGTRHHGGCRQSGCPGLGFYDDK</sequence>
<accession>A0ABN8YTS5</accession>
<feature type="compositionally biased region" description="Low complexity" evidence="1">
    <location>
        <begin position="36"/>
        <end position="56"/>
    </location>
</feature>
<protein>
    <submittedName>
        <fullName evidence="2">Uncharacterized protein</fullName>
    </submittedName>
</protein>
<name>A0ABN8YTS5_RANTA</name>
<gene>
    <name evidence="2" type="ORF">MRATA1EN1_LOCUS13403</name>
</gene>
<feature type="region of interest" description="Disordered" evidence="1">
    <location>
        <begin position="354"/>
        <end position="430"/>
    </location>
</feature>
<dbReference type="Proteomes" id="UP001176941">
    <property type="component" value="Chromosome 23"/>
</dbReference>
<organism evidence="2 3">
    <name type="scientific">Rangifer tarandus platyrhynchus</name>
    <name type="common">Svalbard reindeer</name>
    <dbReference type="NCBI Taxonomy" id="3082113"/>
    <lineage>
        <taxon>Eukaryota</taxon>
        <taxon>Metazoa</taxon>
        <taxon>Chordata</taxon>
        <taxon>Craniata</taxon>
        <taxon>Vertebrata</taxon>
        <taxon>Euteleostomi</taxon>
        <taxon>Mammalia</taxon>
        <taxon>Eutheria</taxon>
        <taxon>Laurasiatheria</taxon>
        <taxon>Artiodactyla</taxon>
        <taxon>Ruminantia</taxon>
        <taxon>Pecora</taxon>
        <taxon>Cervidae</taxon>
        <taxon>Odocoileinae</taxon>
        <taxon>Rangifer</taxon>
    </lineage>
</organism>
<feature type="region of interest" description="Disordered" evidence="1">
    <location>
        <begin position="119"/>
        <end position="150"/>
    </location>
</feature>
<keyword evidence="3" id="KW-1185">Reference proteome</keyword>
<reference evidence="2" key="1">
    <citation type="submission" date="2023-04" db="EMBL/GenBank/DDBJ databases">
        <authorList>
            <consortium name="ELIXIR-Norway"/>
        </authorList>
    </citation>
    <scope>NUCLEOTIDE SEQUENCE [LARGE SCALE GENOMIC DNA]</scope>
</reference>
<proteinExistence type="predicted"/>
<evidence type="ECO:0000256" key="1">
    <source>
        <dbReference type="SAM" id="MobiDB-lite"/>
    </source>
</evidence>
<feature type="region of interest" description="Disordered" evidence="1">
    <location>
        <begin position="242"/>
        <end position="279"/>
    </location>
</feature>
<feature type="region of interest" description="Disordered" evidence="1">
    <location>
        <begin position="32"/>
        <end position="99"/>
    </location>
</feature>